<accession>A0A8H7MEP0</accession>
<evidence type="ECO:0000313" key="3">
    <source>
        <dbReference type="Proteomes" id="UP000651452"/>
    </source>
</evidence>
<evidence type="ECO:0000256" key="1">
    <source>
        <dbReference type="SAM" id="MobiDB-lite"/>
    </source>
</evidence>
<dbReference type="AlphaFoldDB" id="A0A8H7MEP0"/>
<proteinExistence type="predicted"/>
<sequence length="202" mass="22583">MPVVEITQLRLKGLTVDEPELLKSLSLVRSKLQTNSRFFSCIEEPSLIFIFGVWPSLDAHLEFLASPARDEVLGPQEDMLDFQWTVHLELDTITSLLFDVPFIAIERLKVDAGHVDAYDQAIEEHVRGLQTIEFFNVTHGWRCDMPTDSHEAVVVTSSTSTSPHSTFAGGHTGLGPDGDDKGPYQEISIHHARNLERTKCDA</sequence>
<protein>
    <recommendedName>
        <fullName evidence="4">ABM domain-containing protein</fullName>
    </recommendedName>
</protein>
<organism evidence="2 3">
    <name type="scientific">Ascochyta lentis</name>
    <dbReference type="NCBI Taxonomy" id="205686"/>
    <lineage>
        <taxon>Eukaryota</taxon>
        <taxon>Fungi</taxon>
        <taxon>Dikarya</taxon>
        <taxon>Ascomycota</taxon>
        <taxon>Pezizomycotina</taxon>
        <taxon>Dothideomycetes</taxon>
        <taxon>Pleosporomycetidae</taxon>
        <taxon>Pleosporales</taxon>
        <taxon>Pleosporineae</taxon>
        <taxon>Didymellaceae</taxon>
        <taxon>Ascochyta</taxon>
    </lineage>
</organism>
<dbReference type="PANTHER" id="PTHR42052">
    <property type="entry name" value="ABM DOMAIN-CONTAINING PROTEIN"/>
    <property type="match status" value="1"/>
</dbReference>
<reference evidence="2" key="1">
    <citation type="submission" date="2018-12" db="EMBL/GenBank/DDBJ databases">
        <authorList>
            <person name="Syme R.A."/>
            <person name="Farfan-Caceres L."/>
            <person name="Lichtenzveig J."/>
        </authorList>
    </citation>
    <scope>NUCLEOTIDE SEQUENCE</scope>
    <source>
        <strain evidence="2">Al4</strain>
    </source>
</reference>
<feature type="region of interest" description="Disordered" evidence="1">
    <location>
        <begin position="158"/>
        <end position="177"/>
    </location>
</feature>
<evidence type="ECO:0000313" key="2">
    <source>
        <dbReference type="EMBL" id="KAF9693564.1"/>
    </source>
</evidence>
<dbReference type="PANTHER" id="PTHR42052:SF1">
    <property type="entry name" value="ABM DOMAIN-CONTAINING PROTEIN"/>
    <property type="match status" value="1"/>
</dbReference>
<reference evidence="2" key="2">
    <citation type="submission" date="2020-09" db="EMBL/GenBank/DDBJ databases">
        <title>Reference genome assembly for Australian Ascochyta lentis isolate Al4.</title>
        <authorList>
            <person name="Lee R.C."/>
            <person name="Farfan-Caceres L.M."/>
            <person name="Debler J.W."/>
            <person name="Williams A.H."/>
            <person name="Henares B.M."/>
        </authorList>
    </citation>
    <scope>NUCLEOTIDE SEQUENCE</scope>
    <source>
        <strain evidence="2">Al4</strain>
    </source>
</reference>
<evidence type="ECO:0008006" key="4">
    <source>
        <dbReference type="Google" id="ProtNLM"/>
    </source>
</evidence>
<comment type="caution">
    <text evidence="2">The sequence shown here is derived from an EMBL/GenBank/DDBJ whole genome shotgun (WGS) entry which is preliminary data.</text>
</comment>
<dbReference type="Proteomes" id="UP000651452">
    <property type="component" value="Unassembled WGS sequence"/>
</dbReference>
<dbReference type="OrthoDB" id="3542212at2759"/>
<dbReference type="EMBL" id="RZGK01000015">
    <property type="protein sequence ID" value="KAF9693564.1"/>
    <property type="molecule type" value="Genomic_DNA"/>
</dbReference>
<name>A0A8H7MEP0_9PLEO</name>
<keyword evidence="3" id="KW-1185">Reference proteome</keyword>
<gene>
    <name evidence="2" type="ORF">EKO04_008172</name>
</gene>